<evidence type="ECO:0000313" key="3">
    <source>
        <dbReference type="Proteomes" id="UP000663874"/>
    </source>
</evidence>
<keyword evidence="1" id="KW-0732">Signal</keyword>
<protein>
    <submittedName>
        <fullName evidence="2">Uncharacterized protein</fullName>
    </submittedName>
</protein>
<accession>A0A820FLG2</accession>
<feature type="non-terminal residue" evidence="2">
    <location>
        <position position="66"/>
    </location>
</feature>
<evidence type="ECO:0000313" key="2">
    <source>
        <dbReference type="EMBL" id="CAF4265760.1"/>
    </source>
</evidence>
<dbReference type="Proteomes" id="UP000663874">
    <property type="component" value="Unassembled WGS sequence"/>
</dbReference>
<dbReference type="EMBL" id="CAJOBE010024950">
    <property type="protein sequence ID" value="CAF4265760.1"/>
    <property type="molecule type" value="Genomic_DNA"/>
</dbReference>
<dbReference type="PANTHER" id="PTHR46580:SF2">
    <property type="entry name" value="MAM DOMAIN-CONTAINING PROTEIN"/>
    <property type="match status" value="1"/>
</dbReference>
<dbReference type="SUPFAM" id="SSF69318">
    <property type="entry name" value="Integrin alpha N-terminal domain"/>
    <property type="match status" value="1"/>
</dbReference>
<dbReference type="InterPro" id="IPR013517">
    <property type="entry name" value="FG-GAP"/>
</dbReference>
<name>A0A820FLG2_9BILA</name>
<organism evidence="2 3">
    <name type="scientific">Rotaria sordida</name>
    <dbReference type="NCBI Taxonomy" id="392033"/>
    <lineage>
        <taxon>Eukaryota</taxon>
        <taxon>Metazoa</taxon>
        <taxon>Spiralia</taxon>
        <taxon>Gnathifera</taxon>
        <taxon>Rotifera</taxon>
        <taxon>Eurotatoria</taxon>
        <taxon>Bdelloidea</taxon>
        <taxon>Philodinida</taxon>
        <taxon>Philodinidae</taxon>
        <taxon>Rotaria</taxon>
    </lineage>
</organism>
<proteinExistence type="predicted"/>
<dbReference type="InterPro" id="IPR028994">
    <property type="entry name" value="Integrin_alpha_N"/>
</dbReference>
<dbReference type="PANTHER" id="PTHR46580">
    <property type="entry name" value="SENSOR KINASE-RELATED"/>
    <property type="match status" value="1"/>
</dbReference>
<dbReference type="Pfam" id="PF13517">
    <property type="entry name" value="FG-GAP_3"/>
    <property type="match status" value="1"/>
</dbReference>
<reference evidence="2" key="1">
    <citation type="submission" date="2021-02" db="EMBL/GenBank/DDBJ databases">
        <authorList>
            <person name="Nowell W R."/>
        </authorList>
    </citation>
    <scope>NUCLEOTIDE SEQUENCE</scope>
</reference>
<gene>
    <name evidence="2" type="ORF">FNK824_LOCUS39272</name>
</gene>
<dbReference type="AlphaFoldDB" id="A0A820FLG2"/>
<dbReference type="Gene3D" id="2.30.30.100">
    <property type="match status" value="1"/>
</dbReference>
<sequence length="66" mass="7004">MTYSTGFIPISVAVGDFNNDMYLDIVMANLNENDVSVLLGYGNGSFANQMTYLTGSLPSAVAVGDF</sequence>
<evidence type="ECO:0000256" key="1">
    <source>
        <dbReference type="ARBA" id="ARBA00022729"/>
    </source>
</evidence>
<comment type="caution">
    <text evidence="2">The sequence shown here is derived from an EMBL/GenBank/DDBJ whole genome shotgun (WGS) entry which is preliminary data.</text>
</comment>